<name>A0A2M8L185_9BACT</name>
<dbReference type="InterPro" id="IPR001460">
    <property type="entry name" value="PCN-bd_Tpept"/>
</dbReference>
<dbReference type="Gene3D" id="3.40.710.10">
    <property type="entry name" value="DD-peptidase/beta-lactamase superfamily"/>
    <property type="match status" value="1"/>
</dbReference>
<accession>A0A2M8L185</accession>
<dbReference type="GO" id="GO:0008658">
    <property type="term" value="F:penicillin binding"/>
    <property type="evidence" value="ECO:0007669"/>
    <property type="project" value="InterPro"/>
</dbReference>
<comment type="subcellular location">
    <subcellularLocation>
        <location evidence="1">Membrane</location>
    </subcellularLocation>
</comment>
<dbReference type="Gene3D" id="3.30.450.330">
    <property type="match status" value="1"/>
</dbReference>
<keyword evidence="3" id="KW-1133">Transmembrane helix</keyword>
<keyword evidence="2 3" id="KW-0472">Membrane</keyword>
<dbReference type="GO" id="GO:0005886">
    <property type="term" value="C:plasma membrane"/>
    <property type="evidence" value="ECO:0007669"/>
    <property type="project" value="TreeGrafter"/>
</dbReference>
<evidence type="ECO:0000313" key="7">
    <source>
        <dbReference type="Proteomes" id="UP000229766"/>
    </source>
</evidence>
<dbReference type="Gene3D" id="3.90.1310.10">
    <property type="entry name" value="Penicillin-binding protein 2a (Domain 2)"/>
    <property type="match status" value="1"/>
</dbReference>
<sequence>MSKNTPSTNNNRLKAVNLTIIFAFTIVMARLFYWQIIMGPTIRADNISQNSKLQKILPKTGKILSSDNFPLSLGVKAYKLSIYKPNLKINLNELFKKIDKIKPNTILNNNIQINNLNNPQIKWVTLNGTFDQIQKQQLTIPGIEFEESSFRYYPEGNLAKNIITNLESFYRRILFGKTGFSLSSIDGTGQTILTKRNWRQSETNGQDIKTSLNRQVQIILTDTLTKGLEIYQAKSASGTIIDPSTGLIIAMSSIQSDTTPNNNIDNISNLFEPGSIFKPLVVAMALDSKKIDTDFICSDCSKPRVLGQYTINNWDNTFHPNSTLSDIIKNSDNIGMSNIIQRLDKDNFIKYFHALKLDSKN</sequence>
<dbReference type="InterPro" id="IPR050515">
    <property type="entry name" value="Beta-lactam/transpept"/>
</dbReference>
<keyword evidence="3" id="KW-0812">Transmembrane</keyword>
<dbReference type="InterPro" id="IPR005311">
    <property type="entry name" value="PBP_dimer"/>
</dbReference>
<dbReference type="Pfam" id="PF03717">
    <property type="entry name" value="PBP_dimer"/>
    <property type="match status" value="1"/>
</dbReference>
<reference evidence="7" key="1">
    <citation type="submission" date="2017-09" db="EMBL/GenBank/DDBJ databases">
        <title>Depth-based differentiation of microbial function through sediment-hosted aquifers and enrichment of novel symbionts in the deep terrestrial subsurface.</title>
        <authorList>
            <person name="Probst A.J."/>
            <person name="Ladd B."/>
            <person name="Jarett J.K."/>
            <person name="Geller-Mcgrath D.E."/>
            <person name="Sieber C.M.K."/>
            <person name="Emerson J.B."/>
            <person name="Anantharaman K."/>
            <person name="Thomas B.C."/>
            <person name="Malmstrom R."/>
            <person name="Stieglmeier M."/>
            <person name="Klingl A."/>
            <person name="Woyke T."/>
            <person name="Ryan C.M."/>
            <person name="Banfield J.F."/>
        </authorList>
    </citation>
    <scope>NUCLEOTIDE SEQUENCE [LARGE SCALE GENOMIC DNA]</scope>
</reference>
<evidence type="ECO:0000259" key="4">
    <source>
        <dbReference type="Pfam" id="PF00905"/>
    </source>
</evidence>
<evidence type="ECO:0000313" key="6">
    <source>
        <dbReference type="EMBL" id="PJE66699.1"/>
    </source>
</evidence>
<evidence type="ECO:0008006" key="8">
    <source>
        <dbReference type="Google" id="ProtNLM"/>
    </source>
</evidence>
<organism evidence="6 7">
    <name type="scientific">Candidatus Shapirobacteria bacterium CG10_big_fil_rev_8_21_14_0_10_36_6</name>
    <dbReference type="NCBI Taxonomy" id="1974886"/>
    <lineage>
        <taxon>Bacteria</taxon>
        <taxon>Candidatus Shapironibacteriota</taxon>
    </lineage>
</organism>
<dbReference type="SUPFAM" id="SSF56519">
    <property type="entry name" value="Penicillin binding protein dimerisation domain"/>
    <property type="match status" value="1"/>
</dbReference>
<feature type="domain" description="Penicillin-binding protein transpeptidase" evidence="4">
    <location>
        <begin position="239"/>
        <end position="359"/>
    </location>
</feature>
<dbReference type="InterPro" id="IPR036138">
    <property type="entry name" value="PBP_dimer_sf"/>
</dbReference>
<feature type="non-terminal residue" evidence="6">
    <location>
        <position position="361"/>
    </location>
</feature>
<feature type="domain" description="Penicillin-binding protein dimerisation" evidence="5">
    <location>
        <begin position="61"/>
        <end position="163"/>
    </location>
</feature>
<dbReference type="SUPFAM" id="SSF56601">
    <property type="entry name" value="beta-lactamase/transpeptidase-like"/>
    <property type="match status" value="1"/>
</dbReference>
<dbReference type="EMBL" id="PFEI01000158">
    <property type="protein sequence ID" value="PJE66699.1"/>
    <property type="molecule type" value="Genomic_DNA"/>
</dbReference>
<protein>
    <recommendedName>
        <fullName evidence="8">Penicillin-binding protein transpeptidase domain-containing protein</fullName>
    </recommendedName>
</protein>
<dbReference type="GO" id="GO:0071555">
    <property type="term" value="P:cell wall organization"/>
    <property type="evidence" value="ECO:0007669"/>
    <property type="project" value="TreeGrafter"/>
</dbReference>
<proteinExistence type="predicted"/>
<feature type="transmembrane region" description="Helical" evidence="3">
    <location>
        <begin position="15"/>
        <end position="33"/>
    </location>
</feature>
<gene>
    <name evidence="6" type="ORF">COU93_02915</name>
</gene>
<evidence type="ECO:0000256" key="1">
    <source>
        <dbReference type="ARBA" id="ARBA00004370"/>
    </source>
</evidence>
<evidence type="ECO:0000259" key="5">
    <source>
        <dbReference type="Pfam" id="PF03717"/>
    </source>
</evidence>
<dbReference type="Pfam" id="PF00905">
    <property type="entry name" value="Transpeptidase"/>
    <property type="match status" value="1"/>
</dbReference>
<dbReference type="AlphaFoldDB" id="A0A2M8L185"/>
<dbReference type="InterPro" id="IPR012338">
    <property type="entry name" value="Beta-lactam/transpept-like"/>
</dbReference>
<dbReference type="Proteomes" id="UP000229766">
    <property type="component" value="Unassembled WGS sequence"/>
</dbReference>
<evidence type="ECO:0000256" key="2">
    <source>
        <dbReference type="ARBA" id="ARBA00023136"/>
    </source>
</evidence>
<evidence type="ECO:0000256" key="3">
    <source>
        <dbReference type="SAM" id="Phobius"/>
    </source>
</evidence>
<dbReference type="PANTHER" id="PTHR30627">
    <property type="entry name" value="PEPTIDOGLYCAN D,D-TRANSPEPTIDASE"/>
    <property type="match status" value="1"/>
</dbReference>
<dbReference type="PANTHER" id="PTHR30627:SF1">
    <property type="entry name" value="PEPTIDOGLYCAN D,D-TRANSPEPTIDASE FTSI"/>
    <property type="match status" value="1"/>
</dbReference>
<comment type="caution">
    <text evidence="6">The sequence shown here is derived from an EMBL/GenBank/DDBJ whole genome shotgun (WGS) entry which is preliminary data.</text>
</comment>